<dbReference type="Gene3D" id="3.40.50.720">
    <property type="entry name" value="NAD(P)-binding Rossmann-like Domain"/>
    <property type="match status" value="1"/>
</dbReference>
<sequence length="310" mass="33045">MQQRTAMAQTIKTVALAGATGNAGSNILTALLDTGRFTITVLTRKPNPNLPTSVTAQVVDFESLDSLTAALNGQDAFIDATSTPDPSVAIRLIDASVAAGIHRFIPAEFSIDPAATNCRALPVFAGKAKVYDYLRQVGAAGRITYTSISTGAFLELSLRTGFVNIDIATKRIDLLNAGSRVTPWTRLSSVGSAVANALLRADETKNRTCYVCSIMKSQREVGELAQEALGKEGWRVQSQDAAKALEGAIAQFQVGNVTVEVIGAMIRWTLTQPESAAGWATNDNELLGVPTMTDDEIKQLIQQIAEEMKA</sequence>
<dbReference type="InterPro" id="IPR036291">
    <property type="entry name" value="NAD(P)-bd_dom_sf"/>
</dbReference>
<dbReference type="PhylomeDB" id="B0XR16"/>
<dbReference type="InterPro" id="IPR045312">
    <property type="entry name" value="PCBER-like"/>
</dbReference>
<dbReference type="EMBL" id="DS499594">
    <property type="protein sequence ID" value="EDP56480.1"/>
    <property type="molecule type" value="Genomic_DNA"/>
</dbReference>
<dbReference type="CDD" id="cd05259">
    <property type="entry name" value="PCBER_SDR_a"/>
    <property type="match status" value="1"/>
</dbReference>
<dbReference type="PANTHER" id="PTHR47706:SF1">
    <property type="entry name" value="CIPA-LIKE, PUTATIVE (AFU_ORTHOLOGUE AFUA_1G12460)-RELATED"/>
    <property type="match status" value="1"/>
</dbReference>
<dbReference type="OrthoDB" id="9974981at2759"/>
<evidence type="ECO:0000256" key="1">
    <source>
        <dbReference type="ARBA" id="ARBA00022857"/>
    </source>
</evidence>
<dbReference type="HOGENOM" id="CLU_044876_3_3_1"/>
<keyword evidence="5" id="KW-1185">Reference proteome</keyword>
<dbReference type="VEuPathDB" id="FungiDB:AFUB_011910"/>
<dbReference type="InterPro" id="IPR051609">
    <property type="entry name" value="NmrA/Isoflavone_reductase-like"/>
</dbReference>
<evidence type="ECO:0000313" key="4">
    <source>
        <dbReference type="EMBL" id="EDP56480.1"/>
    </source>
</evidence>
<keyword evidence="2" id="KW-0560">Oxidoreductase</keyword>
<evidence type="ECO:0000313" key="5">
    <source>
        <dbReference type="Proteomes" id="UP000001699"/>
    </source>
</evidence>
<gene>
    <name evidence="4" type="ORF">AFUB_011910</name>
</gene>
<dbReference type="GO" id="GO:0016491">
    <property type="term" value="F:oxidoreductase activity"/>
    <property type="evidence" value="ECO:0007669"/>
    <property type="project" value="UniProtKB-KW"/>
</dbReference>
<dbReference type="PANTHER" id="PTHR47706">
    <property type="entry name" value="NMRA-LIKE FAMILY PROTEIN"/>
    <property type="match status" value="1"/>
</dbReference>
<name>B0XR16_ASPFC</name>
<dbReference type="Proteomes" id="UP000001699">
    <property type="component" value="Unassembled WGS sequence"/>
</dbReference>
<dbReference type="AlphaFoldDB" id="B0XR16"/>
<evidence type="ECO:0000256" key="2">
    <source>
        <dbReference type="ARBA" id="ARBA00023002"/>
    </source>
</evidence>
<keyword evidence="1" id="KW-0521">NADP</keyword>
<dbReference type="InterPro" id="IPR008030">
    <property type="entry name" value="NmrA-like"/>
</dbReference>
<evidence type="ECO:0000259" key="3">
    <source>
        <dbReference type="Pfam" id="PF05368"/>
    </source>
</evidence>
<organism evidence="4 5">
    <name type="scientific">Aspergillus fumigatus (strain CBS 144.89 / FGSC A1163 / CEA10)</name>
    <name type="common">Neosartorya fumigata</name>
    <dbReference type="NCBI Taxonomy" id="451804"/>
    <lineage>
        <taxon>Eukaryota</taxon>
        <taxon>Fungi</taxon>
        <taxon>Dikarya</taxon>
        <taxon>Ascomycota</taxon>
        <taxon>Pezizomycotina</taxon>
        <taxon>Eurotiomycetes</taxon>
        <taxon>Eurotiomycetidae</taxon>
        <taxon>Eurotiales</taxon>
        <taxon>Aspergillaceae</taxon>
        <taxon>Aspergillus</taxon>
        <taxon>Aspergillus subgen. Fumigati</taxon>
    </lineage>
</organism>
<dbReference type="SUPFAM" id="SSF51735">
    <property type="entry name" value="NAD(P)-binding Rossmann-fold domains"/>
    <property type="match status" value="1"/>
</dbReference>
<reference evidence="4 5" key="1">
    <citation type="journal article" date="2008" name="PLoS Genet.">
        <title>Genomic islands in the pathogenic filamentous fungus Aspergillus fumigatus.</title>
        <authorList>
            <person name="Fedorova N.D."/>
            <person name="Khaldi N."/>
            <person name="Joardar V.S."/>
            <person name="Maiti R."/>
            <person name="Amedeo P."/>
            <person name="Anderson M.J."/>
            <person name="Crabtree J."/>
            <person name="Silva J.C."/>
            <person name="Badger J.H."/>
            <person name="Albarraq A."/>
            <person name="Angiuoli S."/>
            <person name="Bussey H."/>
            <person name="Bowyer P."/>
            <person name="Cotty P.J."/>
            <person name="Dyer P.S."/>
            <person name="Egan A."/>
            <person name="Galens K."/>
            <person name="Fraser-Liggett C.M."/>
            <person name="Haas B.J."/>
            <person name="Inman J.M."/>
            <person name="Kent R."/>
            <person name="Lemieux S."/>
            <person name="Malavazi I."/>
            <person name="Orvis J."/>
            <person name="Roemer T."/>
            <person name="Ronning C.M."/>
            <person name="Sundaram J.P."/>
            <person name="Sutton G."/>
            <person name="Turner G."/>
            <person name="Venter J.C."/>
            <person name="White O.R."/>
            <person name="Whitty B.R."/>
            <person name="Youngman P."/>
            <person name="Wolfe K.H."/>
            <person name="Goldman G.H."/>
            <person name="Wortman J.R."/>
            <person name="Jiang B."/>
            <person name="Denning D.W."/>
            <person name="Nierman W.C."/>
        </authorList>
    </citation>
    <scope>NUCLEOTIDE SEQUENCE [LARGE SCALE GENOMIC DNA]</scope>
    <source>
        <strain evidence="5">CBS 144.89 / FGSC A1163 / CEA10</strain>
    </source>
</reference>
<dbReference type="Pfam" id="PF05368">
    <property type="entry name" value="NmrA"/>
    <property type="match status" value="1"/>
</dbReference>
<feature type="domain" description="NmrA-like" evidence="3">
    <location>
        <begin position="12"/>
        <end position="234"/>
    </location>
</feature>
<proteinExistence type="predicted"/>
<accession>B0XR16</accession>
<protein>
    <submittedName>
        <fullName evidence="4">Isoflavone reductase family protein CipA, putative</fullName>
    </submittedName>
</protein>